<proteinExistence type="predicted"/>
<organism evidence="2">
    <name type="scientific">Tanacetum cinerariifolium</name>
    <name type="common">Dalmatian daisy</name>
    <name type="synonym">Chrysanthemum cinerariifolium</name>
    <dbReference type="NCBI Taxonomy" id="118510"/>
    <lineage>
        <taxon>Eukaryota</taxon>
        <taxon>Viridiplantae</taxon>
        <taxon>Streptophyta</taxon>
        <taxon>Embryophyta</taxon>
        <taxon>Tracheophyta</taxon>
        <taxon>Spermatophyta</taxon>
        <taxon>Magnoliopsida</taxon>
        <taxon>eudicotyledons</taxon>
        <taxon>Gunneridae</taxon>
        <taxon>Pentapetalae</taxon>
        <taxon>asterids</taxon>
        <taxon>campanulids</taxon>
        <taxon>Asterales</taxon>
        <taxon>Asteraceae</taxon>
        <taxon>Asteroideae</taxon>
        <taxon>Anthemideae</taxon>
        <taxon>Anthemidinae</taxon>
        <taxon>Tanacetum</taxon>
    </lineage>
</organism>
<protein>
    <submittedName>
        <fullName evidence="2">Uncharacterized protein</fullName>
    </submittedName>
</protein>
<name>A0A6L2NU64_TANCI</name>
<dbReference type="AlphaFoldDB" id="A0A6L2NU64"/>
<feature type="region of interest" description="Disordered" evidence="1">
    <location>
        <begin position="86"/>
        <end position="108"/>
    </location>
</feature>
<accession>A0A6L2NU64</accession>
<gene>
    <name evidence="2" type="ORF">Tci_061634</name>
</gene>
<dbReference type="EMBL" id="BKCJ010010009">
    <property type="protein sequence ID" value="GEU89656.1"/>
    <property type="molecule type" value="Genomic_DNA"/>
</dbReference>
<evidence type="ECO:0000313" key="2">
    <source>
        <dbReference type="EMBL" id="GEU89656.1"/>
    </source>
</evidence>
<evidence type="ECO:0000256" key="1">
    <source>
        <dbReference type="SAM" id="MobiDB-lite"/>
    </source>
</evidence>
<sequence length="148" mass="16934">MTKMKGFHLFKKMQRFKGVTTADVSVSIVEPSTPPTTTTLIEDEDLIISQTLMKMRSMKSKEKLKEKGVSSTRLTRIVIIKEASKTVSRPAVPPQQQLNPKDKGKEAQMQVEFKEEEREEEANLISWDNTQAMMEADYELAQRLQAEE</sequence>
<comment type="caution">
    <text evidence="2">The sequence shown here is derived from an EMBL/GenBank/DDBJ whole genome shotgun (WGS) entry which is preliminary data.</text>
</comment>
<reference evidence="2" key="1">
    <citation type="journal article" date="2019" name="Sci. Rep.">
        <title>Draft genome of Tanacetum cinerariifolium, the natural source of mosquito coil.</title>
        <authorList>
            <person name="Yamashiro T."/>
            <person name="Shiraishi A."/>
            <person name="Satake H."/>
            <person name="Nakayama K."/>
        </authorList>
    </citation>
    <scope>NUCLEOTIDE SEQUENCE</scope>
</reference>